<keyword evidence="3" id="KW-1185">Reference proteome</keyword>
<feature type="region of interest" description="Disordered" evidence="1">
    <location>
        <begin position="18"/>
        <end position="80"/>
    </location>
</feature>
<proteinExistence type="predicted"/>
<protein>
    <submittedName>
        <fullName evidence="2">Uncharacterized protein</fullName>
    </submittedName>
</protein>
<evidence type="ECO:0000313" key="2">
    <source>
        <dbReference type="EMBL" id="KAK9158062.1"/>
    </source>
</evidence>
<accession>A0AAP0PVJ9</accession>
<dbReference type="AlphaFoldDB" id="A0AAP0PVJ9"/>
<name>A0AAP0PVJ9_9MAGN</name>
<evidence type="ECO:0000256" key="1">
    <source>
        <dbReference type="SAM" id="MobiDB-lite"/>
    </source>
</evidence>
<feature type="compositionally biased region" description="Basic and acidic residues" evidence="1">
    <location>
        <begin position="63"/>
        <end position="74"/>
    </location>
</feature>
<reference evidence="2 3" key="1">
    <citation type="submission" date="2024-01" db="EMBL/GenBank/DDBJ databases">
        <title>Genome assemblies of Stephania.</title>
        <authorList>
            <person name="Yang L."/>
        </authorList>
    </citation>
    <scope>NUCLEOTIDE SEQUENCE [LARGE SCALE GENOMIC DNA]</scope>
    <source>
        <strain evidence="2">JXDWG</strain>
        <tissue evidence="2">Leaf</tissue>
    </source>
</reference>
<gene>
    <name evidence="2" type="ORF">Scep_004636</name>
</gene>
<dbReference type="Proteomes" id="UP001419268">
    <property type="component" value="Unassembled WGS sequence"/>
</dbReference>
<sequence length="118" mass="12415">MALVEGYICTMRVRPSMPATRGSCCCGGEEEGRASESDSGDSSEAGNMIETDRNVGGSSRGGAGHDEGEPKVGVEARAPFPGGPIDGALLKSFKDHVALSIWRNEERPFLSVSITELK</sequence>
<organism evidence="2 3">
    <name type="scientific">Stephania cephalantha</name>
    <dbReference type="NCBI Taxonomy" id="152367"/>
    <lineage>
        <taxon>Eukaryota</taxon>
        <taxon>Viridiplantae</taxon>
        <taxon>Streptophyta</taxon>
        <taxon>Embryophyta</taxon>
        <taxon>Tracheophyta</taxon>
        <taxon>Spermatophyta</taxon>
        <taxon>Magnoliopsida</taxon>
        <taxon>Ranunculales</taxon>
        <taxon>Menispermaceae</taxon>
        <taxon>Menispermoideae</taxon>
        <taxon>Cissampelideae</taxon>
        <taxon>Stephania</taxon>
    </lineage>
</organism>
<comment type="caution">
    <text evidence="2">The sequence shown here is derived from an EMBL/GenBank/DDBJ whole genome shotgun (WGS) entry which is preliminary data.</text>
</comment>
<evidence type="ECO:0000313" key="3">
    <source>
        <dbReference type="Proteomes" id="UP001419268"/>
    </source>
</evidence>
<dbReference type="EMBL" id="JBBNAG010000002">
    <property type="protein sequence ID" value="KAK9158062.1"/>
    <property type="molecule type" value="Genomic_DNA"/>
</dbReference>